<evidence type="ECO:0000313" key="4">
    <source>
        <dbReference type="EMBL" id="KAH7325684.1"/>
    </source>
</evidence>
<dbReference type="Gene3D" id="3.40.50.1820">
    <property type="entry name" value="alpha/beta hydrolase"/>
    <property type="match status" value="1"/>
</dbReference>
<dbReference type="GO" id="GO:0005737">
    <property type="term" value="C:cytoplasm"/>
    <property type="evidence" value="ECO:0007669"/>
    <property type="project" value="TreeGrafter"/>
</dbReference>
<organism evidence="4 5">
    <name type="scientific">Stachybotrys elegans</name>
    <dbReference type="NCBI Taxonomy" id="80388"/>
    <lineage>
        <taxon>Eukaryota</taxon>
        <taxon>Fungi</taxon>
        <taxon>Dikarya</taxon>
        <taxon>Ascomycota</taxon>
        <taxon>Pezizomycotina</taxon>
        <taxon>Sordariomycetes</taxon>
        <taxon>Hypocreomycetidae</taxon>
        <taxon>Hypocreales</taxon>
        <taxon>Stachybotryaceae</taxon>
        <taxon>Stachybotrys</taxon>
    </lineage>
</organism>
<dbReference type="SUPFAM" id="SSF53474">
    <property type="entry name" value="alpha/beta-Hydrolases"/>
    <property type="match status" value="1"/>
</dbReference>
<dbReference type="Pfam" id="PF00326">
    <property type="entry name" value="Peptidase_S9"/>
    <property type="match status" value="1"/>
</dbReference>
<feature type="domain" description="Phospholipase/carboxylesterase/thioesterase" evidence="3">
    <location>
        <begin position="14"/>
        <end position="171"/>
    </location>
</feature>
<dbReference type="InterPro" id="IPR001375">
    <property type="entry name" value="Peptidase_S9_cat"/>
</dbReference>
<dbReference type="OrthoDB" id="2418081at2759"/>
<feature type="domain" description="Peptidase S9 prolyl oligopeptidase catalytic" evidence="2">
    <location>
        <begin position="204"/>
        <end position="282"/>
    </location>
</feature>
<dbReference type="GO" id="GO:0008474">
    <property type="term" value="F:palmitoyl-(protein) hydrolase activity"/>
    <property type="evidence" value="ECO:0007669"/>
    <property type="project" value="TreeGrafter"/>
</dbReference>
<dbReference type="EMBL" id="JAGPNK010000002">
    <property type="protein sequence ID" value="KAH7325684.1"/>
    <property type="molecule type" value="Genomic_DNA"/>
</dbReference>
<reference evidence="4" key="1">
    <citation type="journal article" date="2021" name="Nat. Commun.">
        <title>Genetic determinants of endophytism in the Arabidopsis root mycobiome.</title>
        <authorList>
            <person name="Mesny F."/>
            <person name="Miyauchi S."/>
            <person name="Thiergart T."/>
            <person name="Pickel B."/>
            <person name="Atanasova L."/>
            <person name="Karlsson M."/>
            <person name="Huettel B."/>
            <person name="Barry K.W."/>
            <person name="Haridas S."/>
            <person name="Chen C."/>
            <person name="Bauer D."/>
            <person name="Andreopoulos W."/>
            <person name="Pangilinan J."/>
            <person name="LaButti K."/>
            <person name="Riley R."/>
            <person name="Lipzen A."/>
            <person name="Clum A."/>
            <person name="Drula E."/>
            <person name="Henrissat B."/>
            <person name="Kohler A."/>
            <person name="Grigoriev I.V."/>
            <person name="Martin F.M."/>
            <person name="Hacquard S."/>
        </authorList>
    </citation>
    <scope>NUCLEOTIDE SEQUENCE</scope>
    <source>
        <strain evidence="4">MPI-CAGE-CH-0235</strain>
    </source>
</reference>
<protein>
    <submittedName>
        <fullName evidence="4">Acyl-protein thioesterase</fullName>
    </submittedName>
</protein>
<evidence type="ECO:0000313" key="5">
    <source>
        <dbReference type="Proteomes" id="UP000813444"/>
    </source>
</evidence>
<sequence>MPGQSEPRRAGHPPFVVEPQAAHTHTLILLHGLGSDGHKFGSELLRTAATGSGATLPALLPGARFVFPTARPRRSAAFGRAVLTSWFDIADLRDPSLRRERQLRGLAESAADILEILHEEVQIVKPENIIFGGLSQGCAMSLAVLLSLEFPLGGYIGMSGFITFQPDLHEALLPVEAEPDDLFERDEEDSAHPAHPSVKAQALQRELLEMEAIEAADVIKTAHRTPILLGHGEEDEKISCHLGLAAAQVMRDAGYVVSWKSYANQGHWYKIPDQVEDWVEFIVSTVGWEVSA</sequence>
<dbReference type="GO" id="GO:0052689">
    <property type="term" value="F:carboxylic ester hydrolase activity"/>
    <property type="evidence" value="ECO:0007669"/>
    <property type="project" value="TreeGrafter"/>
</dbReference>
<dbReference type="Proteomes" id="UP000813444">
    <property type="component" value="Unassembled WGS sequence"/>
</dbReference>
<gene>
    <name evidence="4" type="ORF">B0I35DRAFT_405044</name>
</gene>
<keyword evidence="5" id="KW-1185">Reference proteome</keyword>
<dbReference type="InterPro" id="IPR050565">
    <property type="entry name" value="LYPA1-2/EST-like"/>
</dbReference>
<dbReference type="Pfam" id="PF02230">
    <property type="entry name" value="Abhydrolase_2"/>
    <property type="match status" value="1"/>
</dbReference>
<dbReference type="PANTHER" id="PTHR10655:SF63">
    <property type="entry name" value="PHOSPHOLIPASE_CARBOXYLESTERASE_THIOESTERASE DOMAIN-CONTAINING PROTEIN"/>
    <property type="match status" value="1"/>
</dbReference>
<comment type="similarity">
    <text evidence="1">Belongs to the AB hydrolase superfamily. AB hydrolase 2 family.</text>
</comment>
<accession>A0A8K0WWB1</accession>
<evidence type="ECO:0000256" key="1">
    <source>
        <dbReference type="ARBA" id="ARBA00006499"/>
    </source>
</evidence>
<dbReference type="PANTHER" id="PTHR10655">
    <property type="entry name" value="LYSOPHOSPHOLIPASE-RELATED"/>
    <property type="match status" value="1"/>
</dbReference>
<comment type="caution">
    <text evidence="4">The sequence shown here is derived from an EMBL/GenBank/DDBJ whole genome shotgun (WGS) entry which is preliminary data.</text>
</comment>
<dbReference type="AlphaFoldDB" id="A0A8K0WWB1"/>
<evidence type="ECO:0000259" key="2">
    <source>
        <dbReference type="Pfam" id="PF00326"/>
    </source>
</evidence>
<evidence type="ECO:0000259" key="3">
    <source>
        <dbReference type="Pfam" id="PF02230"/>
    </source>
</evidence>
<dbReference type="GO" id="GO:0008236">
    <property type="term" value="F:serine-type peptidase activity"/>
    <property type="evidence" value="ECO:0007669"/>
    <property type="project" value="InterPro"/>
</dbReference>
<dbReference type="GO" id="GO:0006508">
    <property type="term" value="P:proteolysis"/>
    <property type="evidence" value="ECO:0007669"/>
    <property type="project" value="InterPro"/>
</dbReference>
<proteinExistence type="inferred from homology"/>
<name>A0A8K0WWB1_9HYPO</name>
<dbReference type="InterPro" id="IPR029058">
    <property type="entry name" value="AB_hydrolase_fold"/>
</dbReference>
<dbReference type="InterPro" id="IPR003140">
    <property type="entry name" value="PLipase/COase/thioEstase"/>
</dbReference>